<dbReference type="Gene3D" id="3.30.200.20">
    <property type="entry name" value="Phosphorylase Kinase, domain 1"/>
    <property type="match status" value="1"/>
</dbReference>
<dbReference type="Pfam" id="PF00069">
    <property type="entry name" value="Pkinase"/>
    <property type="match status" value="1"/>
</dbReference>
<evidence type="ECO:0000259" key="10">
    <source>
        <dbReference type="PROSITE" id="PS50011"/>
    </source>
</evidence>
<keyword evidence="6 9" id="KW-0067">ATP-binding</keyword>
<keyword evidence="5" id="KW-0418">Kinase</keyword>
<dbReference type="AlphaFoldDB" id="A0A067SG46"/>
<dbReference type="GO" id="GO:0004674">
    <property type="term" value="F:protein serine/threonine kinase activity"/>
    <property type="evidence" value="ECO:0007669"/>
    <property type="project" value="UniProtKB-KW"/>
</dbReference>
<dbReference type="InterPro" id="IPR017441">
    <property type="entry name" value="Protein_kinase_ATP_BS"/>
</dbReference>
<proteinExistence type="predicted"/>
<evidence type="ECO:0000313" key="11">
    <source>
        <dbReference type="EMBL" id="KDR69876.1"/>
    </source>
</evidence>
<dbReference type="PANTHER" id="PTHR47634:SF9">
    <property type="entry name" value="PROTEIN KINASE DOMAIN-CONTAINING PROTEIN-RELATED"/>
    <property type="match status" value="1"/>
</dbReference>
<dbReference type="PROSITE" id="PS50011">
    <property type="entry name" value="PROTEIN_KINASE_DOM"/>
    <property type="match status" value="1"/>
</dbReference>
<dbReference type="Gene3D" id="1.10.510.10">
    <property type="entry name" value="Transferase(Phosphotransferase) domain 1"/>
    <property type="match status" value="1"/>
</dbReference>
<reference evidence="12" key="1">
    <citation type="journal article" date="2014" name="Proc. Natl. Acad. Sci. U.S.A.">
        <title>Extensive sampling of basidiomycete genomes demonstrates inadequacy of the white-rot/brown-rot paradigm for wood decay fungi.</title>
        <authorList>
            <person name="Riley R."/>
            <person name="Salamov A.A."/>
            <person name="Brown D.W."/>
            <person name="Nagy L.G."/>
            <person name="Floudas D."/>
            <person name="Held B.W."/>
            <person name="Levasseur A."/>
            <person name="Lombard V."/>
            <person name="Morin E."/>
            <person name="Otillar R."/>
            <person name="Lindquist E.A."/>
            <person name="Sun H."/>
            <person name="LaButti K.M."/>
            <person name="Schmutz J."/>
            <person name="Jabbour D."/>
            <person name="Luo H."/>
            <person name="Baker S.E."/>
            <person name="Pisabarro A.G."/>
            <person name="Walton J.D."/>
            <person name="Blanchette R.A."/>
            <person name="Henrissat B."/>
            <person name="Martin F."/>
            <person name="Cullen D."/>
            <person name="Hibbett D.S."/>
            <person name="Grigoriev I.V."/>
        </authorList>
    </citation>
    <scope>NUCLEOTIDE SEQUENCE [LARGE SCALE GENOMIC DNA]</scope>
    <source>
        <strain evidence="12">CBS 339.88</strain>
    </source>
</reference>
<comment type="catalytic activity">
    <reaction evidence="8">
        <text>L-seryl-[protein] + ATP = O-phospho-L-seryl-[protein] + ADP + H(+)</text>
        <dbReference type="Rhea" id="RHEA:17989"/>
        <dbReference type="Rhea" id="RHEA-COMP:9863"/>
        <dbReference type="Rhea" id="RHEA-COMP:11604"/>
        <dbReference type="ChEBI" id="CHEBI:15378"/>
        <dbReference type="ChEBI" id="CHEBI:29999"/>
        <dbReference type="ChEBI" id="CHEBI:30616"/>
        <dbReference type="ChEBI" id="CHEBI:83421"/>
        <dbReference type="ChEBI" id="CHEBI:456216"/>
        <dbReference type="EC" id="2.7.11.1"/>
    </reaction>
</comment>
<evidence type="ECO:0000313" key="12">
    <source>
        <dbReference type="Proteomes" id="UP000027222"/>
    </source>
</evidence>
<dbReference type="HOGENOM" id="CLU_000288_81_2_1"/>
<evidence type="ECO:0000256" key="8">
    <source>
        <dbReference type="ARBA" id="ARBA00048679"/>
    </source>
</evidence>
<dbReference type="GO" id="GO:0005524">
    <property type="term" value="F:ATP binding"/>
    <property type="evidence" value="ECO:0007669"/>
    <property type="project" value="UniProtKB-UniRule"/>
</dbReference>
<evidence type="ECO:0000256" key="5">
    <source>
        <dbReference type="ARBA" id="ARBA00022777"/>
    </source>
</evidence>
<name>A0A067SG46_GALM3</name>
<dbReference type="EC" id="2.7.11.1" evidence="1"/>
<dbReference type="STRING" id="685588.A0A067SG46"/>
<evidence type="ECO:0000256" key="9">
    <source>
        <dbReference type="PROSITE-ProRule" id="PRU10141"/>
    </source>
</evidence>
<organism evidence="11 12">
    <name type="scientific">Galerina marginata (strain CBS 339.88)</name>
    <dbReference type="NCBI Taxonomy" id="685588"/>
    <lineage>
        <taxon>Eukaryota</taxon>
        <taxon>Fungi</taxon>
        <taxon>Dikarya</taxon>
        <taxon>Basidiomycota</taxon>
        <taxon>Agaricomycotina</taxon>
        <taxon>Agaricomycetes</taxon>
        <taxon>Agaricomycetidae</taxon>
        <taxon>Agaricales</taxon>
        <taxon>Agaricineae</taxon>
        <taxon>Strophariaceae</taxon>
        <taxon>Galerina</taxon>
    </lineage>
</organism>
<evidence type="ECO:0000256" key="1">
    <source>
        <dbReference type="ARBA" id="ARBA00012513"/>
    </source>
</evidence>
<keyword evidence="4 9" id="KW-0547">Nucleotide-binding</keyword>
<keyword evidence="12" id="KW-1185">Reference proteome</keyword>
<dbReference type="GO" id="GO:0005634">
    <property type="term" value="C:nucleus"/>
    <property type="evidence" value="ECO:0007669"/>
    <property type="project" value="TreeGrafter"/>
</dbReference>
<evidence type="ECO:0000256" key="2">
    <source>
        <dbReference type="ARBA" id="ARBA00022527"/>
    </source>
</evidence>
<accession>A0A067SG46</accession>
<dbReference type="InterPro" id="IPR051334">
    <property type="entry name" value="SRPK"/>
</dbReference>
<dbReference type="Proteomes" id="UP000027222">
    <property type="component" value="Unassembled WGS sequence"/>
</dbReference>
<dbReference type="EMBL" id="KL142400">
    <property type="protein sequence ID" value="KDR69876.1"/>
    <property type="molecule type" value="Genomic_DNA"/>
</dbReference>
<dbReference type="SUPFAM" id="SSF56112">
    <property type="entry name" value="Protein kinase-like (PK-like)"/>
    <property type="match status" value="1"/>
</dbReference>
<gene>
    <name evidence="11" type="ORF">GALMADRAFT_145255</name>
</gene>
<dbReference type="GO" id="GO:0005737">
    <property type="term" value="C:cytoplasm"/>
    <property type="evidence" value="ECO:0007669"/>
    <property type="project" value="TreeGrafter"/>
</dbReference>
<evidence type="ECO:0000256" key="7">
    <source>
        <dbReference type="ARBA" id="ARBA00047899"/>
    </source>
</evidence>
<feature type="binding site" evidence="9">
    <location>
        <position position="77"/>
    </location>
    <ligand>
        <name>ATP</name>
        <dbReference type="ChEBI" id="CHEBI:30616"/>
    </ligand>
</feature>
<feature type="domain" description="Protein kinase" evidence="10">
    <location>
        <begin position="47"/>
        <end position="413"/>
    </location>
</feature>
<dbReference type="GO" id="GO:0000245">
    <property type="term" value="P:spliceosomal complex assembly"/>
    <property type="evidence" value="ECO:0007669"/>
    <property type="project" value="TreeGrafter"/>
</dbReference>
<dbReference type="PROSITE" id="PS00107">
    <property type="entry name" value="PROTEIN_KINASE_ATP"/>
    <property type="match status" value="1"/>
</dbReference>
<evidence type="ECO:0000256" key="4">
    <source>
        <dbReference type="ARBA" id="ARBA00022741"/>
    </source>
</evidence>
<dbReference type="SMART" id="SM00220">
    <property type="entry name" value="S_TKc"/>
    <property type="match status" value="1"/>
</dbReference>
<dbReference type="InterPro" id="IPR011009">
    <property type="entry name" value="Kinase-like_dom_sf"/>
</dbReference>
<dbReference type="OrthoDB" id="5979581at2759"/>
<dbReference type="InterPro" id="IPR000719">
    <property type="entry name" value="Prot_kinase_dom"/>
</dbReference>
<sequence length="416" mass="45647">MTPDDFYFDFMETTEDIMRYVPGGYHPIIIGNILSPPDDTENESRRYRIMHKLGYGSFATVWLAQKTDSSDAFVAVKVTTAEGYSTTQEAAVLQVLSKAQTKGAHVISILDQFILHGPNGSHLVVVTEVVVPMFSLRSGKRPPAWRKAAAYGLAKGVKHLHALGVVHGGTLRRPIIGDPAKISRFIDLHLGNIGFTIPEIAHQDQEEVMERLGFPGLTVVLPFSAAEQIPSLPAYVVTPGAIKKYHDTLTDIPETKIFDFGNAHEAGTSPLTCKCAAVACAPEHVFALVVEKVDNPHVESPDDVWALGTAIYELIAGDQIFYGISFRDFPIHMAALAGSLPPGWQNWYTGLSDAREVSTSGADALWAARRKHLLRCCVDEADTDALIRLLRKMLVLNPALRPTAAEVLRDPWFSRV</sequence>
<protein>
    <recommendedName>
        <fullName evidence="1">non-specific serine/threonine protein kinase</fullName>
        <ecNumber evidence="1">2.7.11.1</ecNumber>
    </recommendedName>
</protein>
<dbReference type="GO" id="GO:0050684">
    <property type="term" value="P:regulation of mRNA processing"/>
    <property type="evidence" value="ECO:0007669"/>
    <property type="project" value="TreeGrafter"/>
</dbReference>
<keyword evidence="2" id="KW-0723">Serine/threonine-protein kinase</keyword>
<keyword evidence="3" id="KW-0808">Transferase</keyword>
<comment type="catalytic activity">
    <reaction evidence="7">
        <text>L-threonyl-[protein] + ATP = O-phospho-L-threonyl-[protein] + ADP + H(+)</text>
        <dbReference type="Rhea" id="RHEA:46608"/>
        <dbReference type="Rhea" id="RHEA-COMP:11060"/>
        <dbReference type="Rhea" id="RHEA-COMP:11605"/>
        <dbReference type="ChEBI" id="CHEBI:15378"/>
        <dbReference type="ChEBI" id="CHEBI:30013"/>
        <dbReference type="ChEBI" id="CHEBI:30616"/>
        <dbReference type="ChEBI" id="CHEBI:61977"/>
        <dbReference type="ChEBI" id="CHEBI:456216"/>
        <dbReference type="EC" id="2.7.11.1"/>
    </reaction>
</comment>
<dbReference type="PANTHER" id="PTHR47634">
    <property type="entry name" value="PROTEIN KINASE DOMAIN-CONTAINING PROTEIN-RELATED"/>
    <property type="match status" value="1"/>
</dbReference>
<evidence type="ECO:0000256" key="6">
    <source>
        <dbReference type="ARBA" id="ARBA00022840"/>
    </source>
</evidence>
<evidence type="ECO:0000256" key="3">
    <source>
        <dbReference type="ARBA" id="ARBA00022679"/>
    </source>
</evidence>